<accession>A0A650MI54</accession>
<name>A0A650MI54_9CLOT</name>
<gene>
    <name evidence="1" type="ORF">CNEO_41587</name>
    <name evidence="2" type="ORF">CNEONATNEC25_03303</name>
</gene>
<evidence type="ECO:0000313" key="3">
    <source>
        <dbReference type="Proteomes" id="UP000431451"/>
    </source>
</evidence>
<dbReference type="Proteomes" id="UP000431451">
    <property type="component" value="Unassembled WGS sequence"/>
</dbReference>
<organism evidence="2 3">
    <name type="scientific">Clostridium neonatale</name>
    <dbReference type="NCBI Taxonomy" id="137838"/>
    <lineage>
        <taxon>Bacteria</taxon>
        <taxon>Bacillati</taxon>
        <taxon>Bacillota</taxon>
        <taxon>Clostridia</taxon>
        <taxon>Eubacteriales</taxon>
        <taxon>Clostridiaceae</taxon>
        <taxon>Clostridium</taxon>
    </lineage>
</organism>
<sequence length="167" mass="18863">MFLKEAFYMEIAKIDNIISSTSRKKTNTTNSVFGFNAQFEAVRNSFLQSNSSDKLSEEVKSALATIEKVLDMNITGNDYKGNGKLDIISIMKKHGNKLSSSDTKDFTKSLNTLLDNDMIDYKDFIEVIKMLTLQNKYRNISDKLESDTITNTKNTSENKCGDSKNII</sequence>
<evidence type="ECO:0000313" key="1">
    <source>
        <dbReference type="EMBL" id="CAG9705045.1"/>
    </source>
</evidence>
<dbReference type="Proteomes" id="UP000789738">
    <property type="component" value="Unassembled WGS sequence"/>
</dbReference>
<reference evidence="2 3" key="1">
    <citation type="submission" date="2018-06" db="EMBL/GenBank/DDBJ databases">
        <authorList>
            <consortium name="IHU Genomes"/>
        </authorList>
    </citation>
    <scope>NUCLEOTIDE SEQUENCE [LARGE SCALE GENOMIC DNA]</scope>
    <source>
        <strain evidence="2 3">NEC25</strain>
    </source>
</reference>
<dbReference type="EMBL" id="UWJD01000002">
    <property type="protein sequence ID" value="VCT85700.1"/>
    <property type="molecule type" value="Genomic_DNA"/>
</dbReference>
<dbReference type="EMBL" id="CAKJVE010000004">
    <property type="protein sequence ID" value="CAG9705045.1"/>
    <property type="molecule type" value="Genomic_DNA"/>
</dbReference>
<evidence type="ECO:0000313" key="2">
    <source>
        <dbReference type="EMBL" id="VCT85700.1"/>
    </source>
</evidence>
<dbReference type="AlphaFoldDB" id="A0A650MI54"/>
<evidence type="ECO:0008006" key="4">
    <source>
        <dbReference type="Google" id="ProtNLM"/>
    </source>
</evidence>
<proteinExistence type="predicted"/>
<protein>
    <recommendedName>
        <fullName evidence="4">EF-hand domain-containing protein</fullName>
    </recommendedName>
</protein>
<reference evidence="1" key="2">
    <citation type="submission" date="2021-10" db="EMBL/GenBank/DDBJ databases">
        <authorList>
            <person name="Mesa V."/>
        </authorList>
    </citation>
    <scope>NUCLEOTIDE SEQUENCE</scope>
    <source>
        <strain evidence="1">CC3_PB</strain>
    </source>
</reference>